<proteinExistence type="predicted"/>
<organism evidence="1 2">
    <name type="scientific">Roseobacter fucihabitans</name>
    <dbReference type="NCBI Taxonomy" id="1537242"/>
    <lineage>
        <taxon>Bacteria</taxon>
        <taxon>Pseudomonadati</taxon>
        <taxon>Pseudomonadota</taxon>
        <taxon>Alphaproteobacteria</taxon>
        <taxon>Rhodobacterales</taxon>
        <taxon>Roseobacteraceae</taxon>
        <taxon>Roseobacter</taxon>
    </lineage>
</organism>
<sequence length="117" mass="13855">MLSCLYMNHQEYITHLRTRTPSAPNFDVIGRAYKNAQGIDEIIFLHSCYWDYVAWLEDTTDIKFAEWVVHCDNNPSEGHTLSHLLMHWLWTDECNRFREGLPTPYPYPPMGYEGWAN</sequence>
<reference evidence="2" key="1">
    <citation type="submission" date="2024-01" db="EMBL/GenBank/DDBJ databases">
        <title>Roseobacter fucihabitans sp. nov., isolated from the brown alga Fucus spiralis.</title>
        <authorList>
            <person name="Hahnke S."/>
            <person name="Berger M."/>
            <person name="Schlingloff A."/>
            <person name="Athale I."/>
            <person name="Neumann-Schaal M."/>
            <person name="Adenaya A."/>
            <person name="Poehlein A."/>
            <person name="Daniel R."/>
            <person name="Pertersen J."/>
            <person name="Brinkhoff T."/>
        </authorList>
    </citation>
    <scope>NUCLEOTIDE SEQUENCE [LARGE SCALE GENOMIC DNA]</scope>
    <source>
        <strain evidence="2">B14</strain>
    </source>
</reference>
<evidence type="ECO:0000313" key="2">
    <source>
        <dbReference type="Proteomes" id="UP001318682"/>
    </source>
</evidence>
<keyword evidence="2" id="KW-1185">Reference proteome</keyword>
<evidence type="ECO:0000313" key="1">
    <source>
        <dbReference type="EMBL" id="WVX47990.1"/>
    </source>
</evidence>
<accession>A0ABZ2BPR5</accession>
<gene>
    <name evidence="1" type="ORF">ROLI_010670</name>
</gene>
<name>A0ABZ2BPR5_9RHOB</name>
<dbReference type="Proteomes" id="UP001318682">
    <property type="component" value="Chromosome"/>
</dbReference>
<protein>
    <submittedName>
        <fullName evidence="1">Uncharacterized protein</fullName>
    </submittedName>
</protein>
<dbReference type="EMBL" id="CP143423">
    <property type="protein sequence ID" value="WVX47990.1"/>
    <property type="molecule type" value="Genomic_DNA"/>
</dbReference>